<accession>A0A1F4TIV7</accession>
<evidence type="ECO:0000313" key="2">
    <source>
        <dbReference type="Proteomes" id="UP000177309"/>
    </source>
</evidence>
<evidence type="ECO:0000313" key="1">
    <source>
        <dbReference type="EMBL" id="OGC32537.1"/>
    </source>
</evidence>
<proteinExistence type="predicted"/>
<gene>
    <name evidence="1" type="ORF">A2462_02880</name>
</gene>
<name>A0A1F4TIV7_UNCSA</name>
<protein>
    <submittedName>
        <fullName evidence="1">Uncharacterized protein</fullName>
    </submittedName>
</protein>
<dbReference type="EMBL" id="MEUI01000049">
    <property type="protein sequence ID" value="OGC32537.1"/>
    <property type="molecule type" value="Genomic_DNA"/>
</dbReference>
<organism evidence="1 2">
    <name type="scientific">candidate division WOR-1 bacterium RIFOXYC2_FULL_41_25</name>
    <dbReference type="NCBI Taxonomy" id="1802586"/>
    <lineage>
        <taxon>Bacteria</taxon>
        <taxon>Bacillati</taxon>
        <taxon>Saganbacteria</taxon>
    </lineage>
</organism>
<sequence length="68" mass="7934">MEIKRISDKELRKLKTLGGKVSEAPPTGIAPVLRASWNFAQNMSQRFNRELKKDRFKEMLSKLAKRFI</sequence>
<reference evidence="1 2" key="1">
    <citation type="journal article" date="2016" name="Nat. Commun.">
        <title>Thousands of microbial genomes shed light on interconnected biogeochemical processes in an aquifer system.</title>
        <authorList>
            <person name="Anantharaman K."/>
            <person name="Brown C.T."/>
            <person name="Hug L.A."/>
            <person name="Sharon I."/>
            <person name="Castelle C.J."/>
            <person name="Probst A.J."/>
            <person name="Thomas B.C."/>
            <person name="Singh A."/>
            <person name="Wilkins M.J."/>
            <person name="Karaoz U."/>
            <person name="Brodie E.L."/>
            <person name="Williams K.H."/>
            <person name="Hubbard S.S."/>
            <person name="Banfield J.F."/>
        </authorList>
    </citation>
    <scope>NUCLEOTIDE SEQUENCE [LARGE SCALE GENOMIC DNA]</scope>
</reference>
<dbReference type="Proteomes" id="UP000177309">
    <property type="component" value="Unassembled WGS sequence"/>
</dbReference>
<comment type="caution">
    <text evidence="1">The sequence shown here is derived from an EMBL/GenBank/DDBJ whole genome shotgun (WGS) entry which is preliminary data.</text>
</comment>
<dbReference type="AlphaFoldDB" id="A0A1F4TIV7"/>